<protein>
    <submittedName>
        <fullName evidence="1">Uncharacterized protein</fullName>
    </submittedName>
</protein>
<accession>A0ACC2LPD0</accession>
<proteinExistence type="predicted"/>
<name>A0ACC2LPD0_PERAE</name>
<comment type="caution">
    <text evidence="1">The sequence shown here is derived from an EMBL/GenBank/DDBJ whole genome shotgun (WGS) entry which is preliminary data.</text>
</comment>
<evidence type="ECO:0000313" key="1">
    <source>
        <dbReference type="EMBL" id="KAJ8635165.1"/>
    </source>
</evidence>
<reference evidence="1 2" key="1">
    <citation type="journal article" date="2022" name="Hortic Res">
        <title>A haplotype resolved chromosomal level avocado genome allows analysis of novel avocado genes.</title>
        <authorList>
            <person name="Nath O."/>
            <person name="Fletcher S.J."/>
            <person name="Hayward A."/>
            <person name="Shaw L.M."/>
            <person name="Masouleh A.K."/>
            <person name="Furtado A."/>
            <person name="Henry R.J."/>
            <person name="Mitter N."/>
        </authorList>
    </citation>
    <scope>NUCLEOTIDE SEQUENCE [LARGE SCALE GENOMIC DNA]</scope>
    <source>
        <strain evidence="2">cv. Hass</strain>
    </source>
</reference>
<dbReference type="EMBL" id="CM056811">
    <property type="protein sequence ID" value="KAJ8635165.1"/>
    <property type="molecule type" value="Genomic_DNA"/>
</dbReference>
<sequence>MAFPWLARFQSLTSTWNNSQRNLTQHILSAPSINALSPDLVSSHPSTKMPRISSLSAKKWPERAANTLSGAVSFLVFFLLDMLDFVLCIVYRFLDYLMEGNSPPCYCENRGEQGMNGGTERQDGVSETLHGRKNFFRDLGLLRMRRIRRNCGKMGDPVTPRWSDCGCDSCNAWQKNRGKLHLVVMEPPQVTNEDRRENSVENVIFFHGFLSSSSFWTETVFPNLSEAARLNYRLVAVDLLGFGRSPKPGDSLYRLEDHLESVEKSINEPFQLISFHLVAHSMGCIIALAFAAKYPNSVKSLILIAPPFFPSTKEKASYTALNRLAQRKLWPPLLFGSSVMSWYEHVGRSVCFLICRNHRKWEWILRLIRRKRDLHFTTIDITRHTHHSAWHTMHNVICGGAKLLDDYLEVVNKSRAQVTVIHGDTDKVVPLECSYNVKLKVPLAEVRIISSANHNTIVFGREKDLARDLELIWYSSGIQHEYIEERDEIEVDDMSKTDLMIAMLNDIACRMAHEYTSCETEGAGGSNPRSGTDEEALRYFEILDDTQTKLYHGCKDFSKLSFIVELLHLKALNQWSDTSFDMLLQLLHRVLPSGAKLAESYY</sequence>
<gene>
    <name evidence="1" type="ORF">MRB53_009432</name>
</gene>
<evidence type="ECO:0000313" key="2">
    <source>
        <dbReference type="Proteomes" id="UP001234297"/>
    </source>
</evidence>
<organism evidence="1 2">
    <name type="scientific">Persea americana</name>
    <name type="common">Avocado</name>
    <dbReference type="NCBI Taxonomy" id="3435"/>
    <lineage>
        <taxon>Eukaryota</taxon>
        <taxon>Viridiplantae</taxon>
        <taxon>Streptophyta</taxon>
        <taxon>Embryophyta</taxon>
        <taxon>Tracheophyta</taxon>
        <taxon>Spermatophyta</taxon>
        <taxon>Magnoliopsida</taxon>
        <taxon>Magnoliidae</taxon>
        <taxon>Laurales</taxon>
        <taxon>Lauraceae</taxon>
        <taxon>Persea</taxon>
    </lineage>
</organism>
<dbReference type="Proteomes" id="UP001234297">
    <property type="component" value="Chromosome 3"/>
</dbReference>
<keyword evidence="2" id="KW-1185">Reference proteome</keyword>